<evidence type="ECO:0000256" key="6">
    <source>
        <dbReference type="ARBA" id="ARBA00023136"/>
    </source>
</evidence>
<feature type="transmembrane region" description="Helical" evidence="7">
    <location>
        <begin position="168"/>
        <end position="192"/>
    </location>
</feature>
<dbReference type="EC" id="2.4.1.16" evidence="2"/>
<protein>
    <recommendedName>
        <fullName evidence="2">chitin synthase</fullName>
        <ecNumber evidence="2">2.4.1.16</ecNumber>
    </recommendedName>
</protein>
<dbReference type="GO" id="GO:0071944">
    <property type="term" value="C:cell periphery"/>
    <property type="evidence" value="ECO:0007669"/>
    <property type="project" value="TreeGrafter"/>
</dbReference>
<dbReference type="PANTHER" id="PTHR22914:SF42">
    <property type="entry name" value="CHITIN SYNTHASE"/>
    <property type="match status" value="1"/>
</dbReference>
<dbReference type="SUPFAM" id="SSF53448">
    <property type="entry name" value="Nucleotide-diphospho-sugar transferases"/>
    <property type="match status" value="1"/>
</dbReference>
<dbReference type="Proteomes" id="UP000681722">
    <property type="component" value="Unassembled WGS sequence"/>
</dbReference>
<evidence type="ECO:0000256" key="5">
    <source>
        <dbReference type="ARBA" id="ARBA00022989"/>
    </source>
</evidence>
<evidence type="ECO:0000256" key="3">
    <source>
        <dbReference type="ARBA" id="ARBA00022676"/>
    </source>
</evidence>
<feature type="transmembrane region" description="Helical" evidence="7">
    <location>
        <begin position="258"/>
        <end position="276"/>
    </location>
</feature>
<evidence type="ECO:0000256" key="7">
    <source>
        <dbReference type="SAM" id="Phobius"/>
    </source>
</evidence>
<dbReference type="OrthoDB" id="370884at2759"/>
<dbReference type="Proteomes" id="UP000663829">
    <property type="component" value="Unassembled WGS sequence"/>
</dbReference>
<name>A0A815W054_9BILA</name>
<comment type="subcellular location">
    <subcellularLocation>
        <location evidence="1">Membrane</location>
        <topology evidence="1">Multi-pass membrane protein</topology>
    </subcellularLocation>
</comment>
<dbReference type="EMBL" id="CAJOBC010091227">
    <property type="protein sequence ID" value="CAF4398822.1"/>
    <property type="molecule type" value="Genomic_DNA"/>
</dbReference>
<dbReference type="EMBL" id="CAJNOQ010025608">
    <property type="protein sequence ID" value="CAF1538747.1"/>
    <property type="molecule type" value="Genomic_DNA"/>
</dbReference>
<dbReference type="PANTHER" id="PTHR22914">
    <property type="entry name" value="CHITIN SYNTHASE"/>
    <property type="match status" value="1"/>
</dbReference>
<organism evidence="8 10">
    <name type="scientific">Didymodactylos carnosus</name>
    <dbReference type="NCBI Taxonomy" id="1234261"/>
    <lineage>
        <taxon>Eukaryota</taxon>
        <taxon>Metazoa</taxon>
        <taxon>Spiralia</taxon>
        <taxon>Gnathifera</taxon>
        <taxon>Rotifera</taxon>
        <taxon>Eurotatoria</taxon>
        <taxon>Bdelloidea</taxon>
        <taxon>Philodinida</taxon>
        <taxon>Philodinidae</taxon>
        <taxon>Didymodactylos</taxon>
    </lineage>
</organism>
<feature type="non-terminal residue" evidence="8">
    <location>
        <position position="1"/>
    </location>
</feature>
<evidence type="ECO:0000256" key="1">
    <source>
        <dbReference type="ARBA" id="ARBA00004141"/>
    </source>
</evidence>
<evidence type="ECO:0000256" key="4">
    <source>
        <dbReference type="ARBA" id="ARBA00022692"/>
    </source>
</evidence>
<keyword evidence="6 7" id="KW-0472">Membrane</keyword>
<dbReference type="Pfam" id="PF03142">
    <property type="entry name" value="Chitin_synth_2"/>
    <property type="match status" value="1"/>
</dbReference>
<keyword evidence="3" id="KW-0328">Glycosyltransferase</keyword>
<evidence type="ECO:0000313" key="8">
    <source>
        <dbReference type="EMBL" id="CAF1538747.1"/>
    </source>
</evidence>
<keyword evidence="5 7" id="KW-1133">Transmembrane helix</keyword>
<feature type="transmembrane region" description="Helical" evidence="7">
    <location>
        <begin position="138"/>
        <end position="162"/>
    </location>
</feature>
<comment type="caution">
    <text evidence="8">The sequence shown here is derived from an EMBL/GenBank/DDBJ whole genome shotgun (WGS) entry which is preliminary data.</text>
</comment>
<proteinExistence type="predicted"/>
<dbReference type="AlphaFoldDB" id="A0A815W054"/>
<accession>A0A815W054</accession>
<dbReference type="GO" id="GO:0016020">
    <property type="term" value="C:membrane"/>
    <property type="evidence" value="ECO:0007669"/>
    <property type="project" value="UniProtKB-SubCell"/>
</dbReference>
<gene>
    <name evidence="8" type="ORF">GPM918_LOCUS38499</name>
    <name evidence="9" type="ORF">SRO942_LOCUS39323</name>
</gene>
<evidence type="ECO:0000313" key="9">
    <source>
        <dbReference type="EMBL" id="CAF4398822.1"/>
    </source>
</evidence>
<keyword evidence="3" id="KW-0808">Transferase</keyword>
<reference evidence="8" key="1">
    <citation type="submission" date="2021-02" db="EMBL/GenBank/DDBJ databases">
        <authorList>
            <person name="Nowell W R."/>
        </authorList>
    </citation>
    <scope>NUCLEOTIDE SEQUENCE</scope>
</reference>
<keyword evidence="10" id="KW-1185">Reference proteome</keyword>
<evidence type="ECO:0000256" key="2">
    <source>
        <dbReference type="ARBA" id="ARBA00012543"/>
    </source>
</evidence>
<evidence type="ECO:0000313" key="10">
    <source>
        <dbReference type="Proteomes" id="UP000663829"/>
    </source>
</evidence>
<dbReference type="GO" id="GO:0004100">
    <property type="term" value="F:chitin synthase activity"/>
    <property type="evidence" value="ECO:0007669"/>
    <property type="project" value="UniProtKB-EC"/>
</dbReference>
<sequence>PVVWYQKIEYAVQHWLSKAFENTFGCVLCTPGCFSLFRASALLDDNVLKTYSRTAEEAAEMVQYDQGEDRWLCTLLLLCRSGYNVDYCANADAAANSPDTFTEFLNQRRRWIPSSLINHFDFVKNGQNITKHNKNLSIWYIIMQGIIFISNVTGPAFIIIYMPSALTFSGISLSTAYVIIIIPTALHLAICLTCTKDVQIRATAICSLIVALLFTMGLATSIFAILYESSNYANYFIVFITAVTFLAGLLHPLEAGNLFYLILYIVGTPVMFLLFYNYAICNINDVGWGTREQKKDNNKKSKKSYFARFKHIISLWMDKWLNDMELRLKPVYL</sequence>
<dbReference type="InterPro" id="IPR029044">
    <property type="entry name" value="Nucleotide-diphossugar_trans"/>
</dbReference>
<keyword evidence="4 7" id="KW-0812">Transmembrane</keyword>
<feature type="transmembrane region" description="Helical" evidence="7">
    <location>
        <begin position="232"/>
        <end position="251"/>
    </location>
</feature>
<dbReference type="InterPro" id="IPR004835">
    <property type="entry name" value="Chitin_synth"/>
</dbReference>
<feature type="transmembrane region" description="Helical" evidence="7">
    <location>
        <begin position="204"/>
        <end position="226"/>
    </location>
</feature>
<dbReference type="GO" id="GO:0006031">
    <property type="term" value="P:chitin biosynthetic process"/>
    <property type="evidence" value="ECO:0007669"/>
    <property type="project" value="TreeGrafter"/>
</dbReference>